<evidence type="ECO:0000259" key="9">
    <source>
        <dbReference type="SMART" id="SM00977"/>
    </source>
</evidence>
<evidence type="ECO:0000313" key="11">
    <source>
        <dbReference type="Proteomes" id="UP000481621"/>
    </source>
</evidence>
<dbReference type="EMBL" id="JAAIUV010000026">
    <property type="protein sequence ID" value="NEX79960.1"/>
    <property type="molecule type" value="Genomic_DNA"/>
</dbReference>
<dbReference type="PANTHER" id="PTHR43033">
    <property type="entry name" value="TRNA(ILE)-LYSIDINE SYNTHASE-RELATED"/>
    <property type="match status" value="1"/>
</dbReference>
<evidence type="ECO:0000313" key="10">
    <source>
        <dbReference type="EMBL" id="NEX79960.1"/>
    </source>
</evidence>
<dbReference type="NCBIfam" id="TIGR02433">
    <property type="entry name" value="lysidine_TilS_C"/>
    <property type="match status" value="1"/>
</dbReference>
<dbReference type="GO" id="GO:0005524">
    <property type="term" value="F:ATP binding"/>
    <property type="evidence" value="ECO:0007669"/>
    <property type="project" value="UniProtKB-UniRule"/>
</dbReference>
<dbReference type="InterPro" id="IPR015262">
    <property type="entry name" value="tRNA_Ile_lys_synt_subst-bd"/>
</dbReference>
<dbReference type="CDD" id="cd01992">
    <property type="entry name" value="TilS_N"/>
    <property type="match status" value="1"/>
</dbReference>
<sequence length="461" mass="53733">MLEAKVEAFLKRHCFQLENMKIVVGVSGGPDSLALLYYLQKERGKRNLTIIAAHVDHMFRGKESFEDALFVKRFCEQYEIPFEMARIHVAEIMEAEGKSAQIAAREARYDFYGKVMDKYQSTFLALGHHGDDQIETVLMRLTRGSTGAARAGIPFSRSFHSGTLFRPFLCLTKDEILEYCKKHQLTPRMDPSNKKGIYSRNRFRHEVLPFLKSENHKVHEHFQRFSEELQIDEIFLQELTKEKMNKVMKIREKQKITINIQELLSLPLPLQRRGIQLILNYLYREKTAELSAVHIDQIFYLIHYGGPSGELYFPNNLRVIRSYLDLTFQFHQFKEKEYYFELKEPGSVALPNEAVIHIQYNSQGLQGIHPNQAIFNAEKIKWPIIIRTRKPGDRMTLKGMKGTKKIKDIFIDQKIPLSERDEWPVITNGDGSIIWLPGLKKSSFEGTEKSANHYLIITYKQ</sequence>
<evidence type="ECO:0000256" key="6">
    <source>
        <dbReference type="ARBA" id="ARBA00022840"/>
    </source>
</evidence>
<dbReference type="GO" id="GO:0032267">
    <property type="term" value="F:tRNA(Ile)-lysidine synthase activity"/>
    <property type="evidence" value="ECO:0007669"/>
    <property type="project" value="UniProtKB-EC"/>
</dbReference>
<dbReference type="Gene3D" id="3.30.465.60">
    <property type="match status" value="1"/>
</dbReference>
<protein>
    <recommendedName>
        <fullName evidence="8">tRNA(Ile)-lysidine synthase</fullName>
        <ecNumber evidence="8">6.3.4.19</ecNumber>
    </recommendedName>
    <alternativeName>
        <fullName evidence="8">tRNA(Ile)-2-lysyl-cytidine synthase</fullName>
    </alternativeName>
    <alternativeName>
        <fullName evidence="8">tRNA(Ile)-lysidine synthetase</fullName>
    </alternativeName>
</protein>
<dbReference type="PANTHER" id="PTHR43033:SF1">
    <property type="entry name" value="TRNA(ILE)-LYSIDINE SYNTHASE-RELATED"/>
    <property type="match status" value="1"/>
</dbReference>
<keyword evidence="6 8" id="KW-0067">ATP-binding</keyword>
<dbReference type="AlphaFoldDB" id="A0A6B3TTV4"/>
<dbReference type="InterPro" id="IPR012094">
    <property type="entry name" value="tRNA_Ile_lys_synt"/>
</dbReference>
<dbReference type="GO" id="GO:0006400">
    <property type="term" value="P:tRNA modification"/>
    <property type="evidence" value="ECO:0007669"/>
    <property type="project" value="UniProtKB-UniRule"/>
</dbReference>
<dbReference type="Proteomes" id="UP000481621">
    <property type="component" value="Unassembled WGS sequence"/>
</dbReference>
<comment type="similarity">
    <text evidence="8">Belongs to the tRNA(Ile)-lysidine synthase family.</text>
</comment>
<evidence type="ECO:0000256" key="7">
    <source>
        <dbReference type="ARBA" id="ARBA00048539"/>
    </source>
</evidence>
<dbReference type="NCBIfam" id="TIGR02432">
    <property type="entry name" value="lysidine_TilS_N"/>
    <property type="match status" value="1"/>
</dbReference>
<feature type="binding site" evidence="8">
    <location>
        <begin position="27"/>
        <end position="32"/>
    </location>
    <ligand>
        <name>ATP</name>
        <dbReference type="ChEBI" id="CHEBI:30616"/>
    </ligand>
</feature>
<dbReference type="SUPFAM" id="SSF56037">
    <property type="entry name" value="PheT/TilS domain"/>
    <property type="match status" value="1"/>
</dbReference>
<reference evidence="10" key="1">
    <citation type="submission" date="2020-02" db="EMBL/GenBank/DDBJ databases">
        <title>Bacillus sedimentmangrovi sp. nov., isolated from sediment of the mangrove ecosystem.</title>
        <authorList>
            <person name="Liu G."/>
        </authorList>
    </citation>
    <scope>NUCLEOTIDE SEQUENCE [LARGE SCALE GENOMIC DNA]</scope>
    <source>
        <strain evidence="10">SgZ-7</strain>
    </source>
</reference>
<dbReference type="GO" id="GO:0005737">
    <property type="term" value="C:cytoplasm"/>
    <property type="evidence" value="ECO:0007669"/>
    <property type="project" value="UniProtKB-SubCell"/>
</dbReference>
<evidence type="ECO:0000256" key="8">
    <source>
        <dbReference type="HAMAP-Rule" id="MF_01161"/>
    </source>
</evidence>
<proteinExistence type="inferred from homology"/>
<keyword evidence="2 8" id="KW-0963">Cytoplasm</keyword>
<dbReference type="Pfam" id="PF11734">
    <property type="entry name" value="TilS_C"/>
    <property type="match status" value="1"/>
</dbReference>
<dbReference type="InterPro" id="IPR012795">
    <property type="entry name" value="tRNA_Ile_lys_synt_N"/>
</dbReference>
<evidence type="ECO:0000256" key="4">
    <source>
        <dbReference type="ARBA" id="ARBA00022694"/>
    </source>
</evidence>
<dbReference type="HAMAP" id="MF_01161">
    <property type="entry name" value="tRNA_Ile_lys_synt"/>
    <property type="match status" value="1"/>
</dbReference>
<dbReference type="SUPFAM" id="SSF82829">
    <property type="entry name" value="MesJ substrate recognition domain-like"/>
    <property type="match status" value="1"/>
</dbReference>
<evidence type="ECO:0000256" key="3">
    <source>
        <dbReference type="ARBA" id="ARBA00022598"/>
    </source>
</evidence>
<name>A0A6B3TTV4_9BACI</name>
<keyword evidence="4 8" id="KW-0819">tRNA processing</keyword>
<dbReference type="EC" id="6.3.4.19" evidence="8"/>
<feature type="domain" description="Lysidine-tRNA(Ile) synthetase C-terminal" evidence="9">
    <location>
        <begin position="384"/>
        <end position="457"/>
    </location>
</feature>
<keyword evidence="11" id="KW-1185">Reference proteome</keyword>
<organism evidence="10 11">
    <name type="scientific">Neobacillus thermocopriae</name>
    <dbReference type="NCBI Taxonomy" id="1215031"/>
    <lineage>
        <taxon>Bacteria</taxon>
        <taxon>Bacillati</taxon>
        <taxon>Bacillota</taxon>
        <taxon>Bacilli</taxon>
        <taxon>Bacillales</taxon>
        <taxon>Bacillaceae</taxon>
        <taxon>Neobacillus</taxon>
    </lineage>
</organism>
<dbReference type="SUPFAM" id="SSF52402">
    <property type="entry name" value="Adenine nucleotide alpha hydrolases-like"/>
    <property type="match status" value="1"/>
</dbReference>
<keyword evidence="3 8" id="KW-0436">Ligase</keyword>
<dbReference type="InterPro" id="IPR011063">
    <property type="entry name" value="TilS/TtcA_N"/>
</dbReference>
<gene>
    <name evidence="8 10" type="primary">tilS</name>
    <name evidence="10" type="ORF">G4Z05_13945</name>
</gene>
<dbReference type="Gene3D" id="3.40.50.620">
    <property type="entry name" value="HUPs"/>
    <property type="match status" value="1"/>
</dbReference>
<dbReference type="RefSeq" id="WP_163252448.1">
    <property type="nucleotide sequence ID" value="NZ_JAAIUV010000026.1"/>
</dbReference>
<accession>A0A6B3TTV4</accession>
<evidence type="ECO:0000256" key="1">
    <source>
        <dbReference type="ARBA" id="ARBA00004496"/>
    </source>
</evidence>
<dbReference type="InterPro" id="IPR012796">
    <property type="entry name" value="Lysidine-tRNA-synth_C"/>
</dbReference>
<evidence type="ECO:0000256" key="5">
    <source>
        <dbReference type="ARBA" id="ARBA00022741"/>
    </source>
</evidence>
<dbReference type="InterPro" id="IPR014729">
    <property type="entry name" value="Rossmann-like_a/b/a_fold"/>
</dbReference>
<dbReference type="Pfam" id="PF01171">
    <property type="entry name" value="ATP_bind_3"/>
    <property type="match status" value="1"/>
</dbReference>
<comment type="catalytic activity">
    <reaction evidence="7 8">
        <text>cytidine(34) in tRNA(Ile2) + L-lysine + ATP = lysidine(34) in tRNA(Ile2) + AMP + diphosphate + H(+)</text>
        <dbReference type="Rhea" id="RHEA:43744"/>
        <dbReference type="Rhea" id="RHEA-COMP:10625"/>
        <dbReference type="Rhea" id="RHEA-COMP:10670"/>
        <dbReference type="ChEBI" id="CHEBI:15378"/>
        <dbReference type="ChEBI" id="CHEBI:30616"/>
        <dbReference type="ChEBI" id="CHEBI:32551"/>
        <dbReference type="ChEBI" id="CHEBI:33019"/>
        <dbReference type="ChEBI" id="CHEBI:82748"/>
        <dbReference type="ChEBI" id="CHEBI:83665"/>
        <dbReference type="ChEBI" id="CHEBI:456215"/>
        <dbReference type="EC" id="6.3.4.19"/>
    </reaction>
</comment>
<evidence type="ECO:0000256" key="2">
    <source>
        <dbReference type="ARBA" id="ARBA00022490"/>
    </source>
</evidence>
<dbReference type="SMART" id="SM00977">
    <property type="entry name" value="TilS_C"/>
    <property type="match status" value="1"/>
</dbReference>
<comment type="subcellular location">
    <subcellularLocation>
        <location evidence="1 8">Cytoplasm</location>
    </subcellularLocation>
</comment>
<keyword evidence="5 8" id="KW-0547">Nucleotide-binding</keyword>
<comment type="function">
    <text evidence="8">Ligates lysine onto the cytidine present at position 34 of the AUA codon-specific tRNA(Ile) that contains the anticodon CAU, in an ATP-dependent manner. Cytidine is converted to lysidine, thus changing the amino acid specificity of the tRNA from methionine to isoleucine.</text>
</comment>
<comment type="domain">
    <text evidence="8">The N-terminal region contains the highly conserved SGGXDS motif, predicted to be a P-loop motif involved in ATP binding.</text>
</comment>
<comment type="caution">
    <text evidence="10">The sequence shown here is derived from an EMBL/GenBank/DDBJ whole genome shotgun (WGS) entry which is preliminary data.</text>
</comment>
<dbReference type="Pfam" id="PF09179">
    <property type="entry name" value="TilS"/>
    <property type="match status" value="1"/>
</dbReference>